<dbReference type="AlphaFoldDB" id="A0A1Y1X7P6"/>
<organism evidence="1 2">
    <name type="scientific">Anaeromyces robustus</name>
    <dbReference type="NCBI Taxonomy" id="1754192"/>
    <lineage>
        <taxon>Eukaryota</taxon>
        <taxon>Fungi</taxon>
        <taxon>Fungi incertae sedis</taxon>
        <taxon>Chytridiomycota</taxon>
        <taxon>Chytridiomycota incertae sedis</taxon>
        <taxon>Neocallimastigomycetes</taxon>
        <taxon>Neocallimastigales</taxon>
        <taxon>Neocallimastigaceae</taxon>
        <taxon>Anaeromyces</taxon>
    </lineage>
</organism>
<evidence type="ECO:0000313" key="1">
    <source>
        <dbReference type="EMBL" id="ORX81354.1"/>
    </source>
</evidence>
<gene>
    <name evidence="1" type="ORF">BCR32DRAFT_268299</name>
</gene>
<dbReference type="Proteomes" id="UP000193944">
    <property type="component" value="Unassembled WGS sequence"/>
</dbReference>
<dbReference type="EMBL" id="MCFG01000120">
    <property type="protein sequence ID" value="ORX81354.1"/>
    <property type="molecule type" value="Genomic_DNA"/>
</dbReference>
<proteinExistence type="predicted"/>
<name>A0A1Y1X7P6_9FUNG</name>
<reference evidence="1 2" key="1">
    <citation type="submission" date="2016-08" db="EMBL/GenBank/DDBJ databases">
        <title>A Parts List for Fungal Cellulosomes Revealed by Comparative Genomics.</title>
        <authorList>
            <consortium name="DOE Joint Genome Institute"/>
            <person name="Haitjema C.H."/>
            <person name="Gilmore S.P."/>
            <person name="Henske J.K."/>
            <person name="Solomon K.V."/>
            <person name="De Groot R."/>
            <person name="Kuo A."/>
            <person name="Mondo S.J."/>
            <person name="Salamov A.A."/>
            <person name="Labutti K."/>
            <person name="Zhao Z."/>
            <person name="Chiniquy J."/>
            <person name="Barry K."/>
            <person name="Brewer H.M."/>
            <person name="Purvine S.O."/>
            <person name="Wright A.T."/>
            <person name="Boxma B."/>
            <person name="Van Alen T."/>
            <person name="Hackstein J.H."/>
            <person name="Baker S.E."/>
            <person name="Grigoriev I.V."/>
            <person name="O'Malley M.A."/>
        </authorList>
    </citation>
    <scope>NUCLEOTIDE SEQUENCE [LARGE SCALE GENOMIC DNA]</scope>
    <source>
        <strain evidence="1 2">S4</strain>
    </source>
</reference>
<comment type="caution">
    <text evidence="1">The sequence shown here is derived from an EMBL/GenBank/DDBJ whole genome shotgun (WGS) entry which is preliminary data.</text>
</comment>
<reference evidence="1 2" key="2">
    <citation type="submission" date="2016-08" db="EMBL/GenBank/DDBJ databases">
        <title>Pervasive Adenine N6-methylation of Active Genes in Fungi.</title>
        <authorList>
            <consortium name="DOE Joint Genome Institute"/>
            <person name="Mondo S.J."/>
            <person name="Dannebaum R.O."/>
            <person name="Kuo R.C."/>
            <person name="Labutti K."/>
            <person name="Haridas S."/>
            <person name="Kuo A."/>
            <person name="Salamov A."/>
            <person name="Ahrendt S.R."/>
            <person name="Lipzen A."/>
            <person name="Sullivan W."/>
            <person name="Andreopoulos W.B."/>
            <person name="Clum A."/>
            <person name="Lindquist E."/>
            <person name="Daum C."/>
            <person name="Ramamoorthy G.K."/>
            <person name="Gryganskyi A."/>
            <person name="Culley D."/>
            <person name="Magnuson J.K."/>
            <person name="James T.Y."/>
            <person name="O'Malley M.A."/>
            <person name="Stajich J.E."/>
            <person name="Spatafora J.W."/>
            <person name="Visel A."/>
            <person name="Grigoriev I.V."/>
        </authorList>
    </citation>
    <scope>NUCLEOTIDE SEQUENCE [LARGE SCALE GENOMIC DNA]</scope>
    <source>
        <strain evidence="1 2">S4</strain>
    </source>
</reference>
<evidence type="ECO:0000313" key="2">
    <source>
        <dbReference type="Proteomes" id="UP000193944"/>
    </source>
</evidence>
<dbReference type="SUPFAM" id="SSF160631">
    <property type="entry name" value="SMI1/KNR4-like"/>
    <property type="match status" value="1"/>
</dbReference>
<sequence length="199" mass="23125">METQNNYKTGNEVIDKYLEEIKSNKILEDFFDIVCDMIIEDKETVEYDLKSLMEQGESNYELLPFAVDGTGSVYALLNNEKVGYIGSEGETGIIANNFKNFLSILIVCQMVCDYRNQNLKTESSFFEILKIQDNPYNDKDNQKNIERKREVENFIKKHNLETNPKNIYKLFKEAASTEPKFIIKALSDDYEDSSQLFDI</sequence>
<keyword evidence="2" id="KW-1185">Reference proteome</keyword>
<accession>A0A1Y1X7P6</accession>
<protein>
    <submittedName>
        <fullName evidence="1">Uncharacterized protein</fullName>
    </submittedName>
</protein>
<dbReference type="InterPro" id="IPR037883">
    <property type="entry name" value="Knr4/Smi1-like_sf"/>
</dbReference>